<reference evidence="1 2" key="1">
    <citation type="submission" date="2019-12" db="EMBL/GenBank/DDBJ databases">
        <authorList>
            <person name="Alioto T."/>
            <person name="Alioto T."/>
            <person name="Gomez Garrido J."/>
        </authorList>
    </citation>
    <scope>NUCLEOTIDE SEQUENCE [LARGE SCALE GENOMIC DNA]</scope>
</reference>
<gene>
    <name evidence="1" type="ORF">OLEA9_D000271</name>
</gene>
<dbReference type="AlphaFoldDB" id="A0A8S0TAJ8"/>
<organism evidence="1 2">
    <name type="scientific">Olea europaea subsp. europaea</name>
    <dbReference type="NCBI Taxonomy" id="158383"/>
    <lineage>
        <taxon>Eukaryota</taxon>
        <taxon>Viridiplantae</taxon>
        <taxon>Streptophyta</taxon>
        <taxon>Embryophyta</taxon>
        <taxon>Tracheophyta</taxon>
        <taxon>Spermatophyta</taxon>
        <taxon>Magnoliopsida</taxon>
        <taxon>eudicotyledons</taxon>
        <taxon>Gunneridae</taxon>
        <taxon>Pentapetalae</taxon>
        <taxon>asterids</taxon>
        <taxon>lamiids</taxon>
        <taxon>Lamiales</taxon>
        <taxon>Oleaceae</taxon>
        <taxon>Oleeae</taxon>
        <taxon>Olea</taxon>
    </lineage>
</organism>
<accession>A0A8S0TAJ8</accession>
<name>A0A8S0TAJ8_OLEEU</name>
<dbReference type="EMBL" id="CACTIH010005731">
    <property type="protein sequence ID" value="CAA3001090.1"/>
    <property type="molecule type" value="Genomic_DNA"/>
</dbReference>
<dbReference type="Proteomes" id="UP000594638">
    <property type="component" value="Unassembled WGS sequence"/>
</dbReference>
<feature type="non-terminal residue" evidence="1">
    <location>
        <position position="86"/>
    </location>
</feature>
<evidence type="ECO:0000313" key="1">
    <source>
        <dbReference type="EMBL" id="CAA3001090.1"/>
    </source>
</evidence>
<proteinExistence type="predicted"/>
<comment type="caution">
    <text evidence="1">The sequence shown here is derived from an EMBL/GenBank/DDBJ whole genome shotgun (WGS) entry which is preliminary data.</text>
</comment>
<keyword evidence="2" id="KW-1185">Reference proteome</keyword>
<dbReference type="Gramene" id="OE9D000271T1">
    <property type="protein sequence ID" value="OE9D000271C1"/>
    <property type="gene ID" value="OE9D000271"/>
</dbReference>
<dbReference type="OrthoDB" id="2789670at2759"/>
<evidence type="ECO:0000313" key="2">
    <source>
        <dbReference type="Proteomes" id="UP000594638"/>
    </source>
</evidence>
<protein>
    <submittedName>
        <fullName evidence="1">Flavonoid 3 -hydroxylase</fullName>
    </submittedName>
</protein>
<sequence length="86" mass="9783">MLRKICVVHLFSTKALDDFRHIRQEEVSILAYALVQGRRPITQCVHHQCVVLDRRVLGDGTGGRDAKSEEFKTMVMELMVLASELS</sequence>